<evidence type="ECO:0008006" key="3">
    <source>
        <dbReference type="Google" id="ProtNLM"/>
    </source>
</evidence>
<gene>
    <name evidence="1" type="ORF">F8M41_005756</name>
</gene>
<comment type="caution">
    <text evidence="1">The sequence shown here is derived from an EMBL/GenBank/DDBJ whole genome shotgun (WGS) entry which is preliminary data.</text>
</comment>
<dbReference type="AlphaFoldDB" id="A0A8H3XA75"/>
<sequence length="195" mass="22168">MRVQNLKTAIYTGTNKVACDPFTLHDSRFSMIIGNASTFVINRIKNLLIEIQENSTKYNEATTCQCQIRINYKLPCYHTIPKDGPISLNIIDKCWYLYRPDIKDLPSPSLESLATNPEFYKAFLKAENTFCQFPDDASIKAEFIARIHQVATMPLSEPLKAPKIKVLKGRHSGTKRVKLLSEKQDIEAKKKKGST</sequence>
<dbReference type="EMBL" id="WTPW01001551">
    <property type="protein sequence ID" value="KAF0429210.1"/>
    <property type="molecule type" value="Genomic_DNA"/>
</dbReference>
<keyword evidence="2" id="KW-1185">Reference proteome</keyword>
<evidence type="ECO:0000313" key="2">
    <source>
        <dbReference type="Proteomes" id="UP000439903"/>
    </source>
</evidence>
<evidence type="ECO:0000313" key="1">
    <source>
        <dbReference type="EMBL" id="KAF0429210.1"/>
    </source>
</evidence>
<dbReference type="OrthoDB" id="2441661at2759"/>
<dbReference type="Proteomes" id="UP000439903">
    <property type="component" value="Unassembled WGS sequence"/>
</dbReference>
<name>A0A8H3XA75_GIGMA</name>
<organism evidence="1 2">
    <name type="scientific">Gigaspora margarita</name>
    <dbReference type="NCBI Taxonomy" id="4874"/>
    <lineage>
        <taxon>Eukaryota</taxon>
        <taxon>Fungi</taxon>
        <taxon>Fungi incertae sedis</taxon>
        <taxon>Mucoromycota</taxon>
        <taxon>Glomeromycotina</taxon>
        <taxon>Glomeromycetes</taxon>
        <taxon>Diversisporales</taxon>
        <taxon>Gigasporaceae</taxon>
        <taxon>Gigaspora</taxon>
    </lineage>
</organism>
<reference evidence="1 2" key="1">
    <citation type="journal article" date="2019" name="Environ. Microbiol.">
        <title>At the nexus of three kingdoms: the genome of the mycorrhizal fungus Gigaspora margarita provides insights into plant, endobacterial and fungal interactions.</title>
        <authorList>
            <person name="Venice F."/>
            <person name="Ghignone S."/>
            <person name="Salvioli di Fossalunga A."/>
            <person name="Amselem J."/>
            <person name="Novero M."/>
            <person name="Xianan X."/>
            <person name="Sedzielewska Toro K."/>
            <person name="Morin E."/>
            <person name="Lipzen A."/>
            <person name="Grigoriev I.V."/>
            <person name="Henrissat B."/>
            <person name="Martin F.M."/>
            <person name="Bonfante P."/>
        </authorList>
    </citation>
    <scope>NUCLEOTIDE SEQUENCE [LARGE SCALE GENOMIC DNA]</scope>
    <source>
        <strain evidence="1 2">BEG34</strain>
    </source>
</reference>
<proteinExistence type="predicted"/>
<accession>A0A8H3XA75</accession>
<protein>
    <recommendedName>
        <fullName evidence="3">SWIM-type domain-containing protein</fullName>
    </recommendedName>
</protein>